<feature type="transmembrane region" description="Helical" evidence="6">
    <location>
        <begin position="195"/>
        <end position="228"/>
    </location>
</feature>
<accession>A0ABW7PEK0</accession>
<evidence type="ECO:0000256" key="5">
    <source>
        <dbReference type="ARBA" id="ARBA00023136"/>
    </source>
</evidence>
<feature type="transmembrane region" description="Helical" evidence="6">
    <location>
        <begin position="69"/>
        <end position="87"/>
    </location>
</feature>
<proteinExistence type="predicted"/>
<feature type="transmembrane region" description="Helical" evidence="6">
    <location>
        <begin position="37"/>
        <end position="62"/>
    </location>
</feature>
<name>A0ABW7PEK0_9ACTN</name>
<keyword evidence="5 6" id="KW-0472">Membrane</keyword>
<dbReference type="RefSeq" id="WP_395510628.1">
    <property type="nucleotide sequence ID" value="NZ_JBBDHD010000038.1"/>
</dbReference>
<feature type="transmembrane region" description="Helical" evidence="6">
    <location>
        <begin position="266"/>
        <end position="291"/>
    </location>
</feature>
<comment type="caution">
    <text evidence="8">The sequence shown here is derived from an EMBL/GenBank/DDBJ whole genome shotgun (WGS) entry which is preliminary data.</text>
</comment>
<keyword evidence="3 6" id="KW-0812">Transmembrane</keyword>
<dbReference type="Proteomes" id="UP001610631">
    <property type="component" value="Unassembled WGS sequence"/>
</dbReference>
<evidence type="ECO:0000256" key="1">
    <source>
        <dbReference type="ARBA" id="ARBA00004651"/>
    </source>
</evidence>
<dbReference type="InterPro" id="IPR007895">
    <property type="entry name" value="MASE1"/>
</dbReference>
<gene>
    <name evidence="8" type="ORF">WDV06_17190</name>
</gene>
<evidence type="ECO:0000313" key="8">
    <source>
        <dbReference type="EMBL" id="MFH7596814.1"/>
    </source>
</evidence>
<keyword evidence="9" id="KW-1185">Reference proteome</keyword>
<feature type="transmembrane region" description="Helical" evidence="6">
    <location>
        <begin position="162"/>
        <end position="183"/>
    </location>
</feature>
<feature type="transmembrane region" description="Helical" evidence="6">
    <location>
        <begin position="125"/>
        <end position="150"/>
    </location>
</feature>
<dbReference type="EMBL" id="JBBDHD010000038">
    <property type="protein sequence ID" value="MFH7596814.1"/>
    <property type="molecule type" value="Genomic_DNA"/>
</dbReference>
<dbReference type="Pfam" id="PF05231">
    <property type="entry name" value="MASE1"/>
    <property type="match status" value="1"/>
</dbReference>
<evidence type="ECO:0000256" key="6">
    <source>
        <dbReference type="SAM" id="Phobius"/>
    </source>
</evidence>
<sequence length="327" mass="34171">MRTLQRCRAGPWRRTCGTLLLVLAVAAAYYATGRLGLLRQVVVAGAVVTPLWPPTGIAVAALLRFGLRVWPGIALGTYLAIEGLAAFHPADLGIVAGNVLAPVCALLLLRRAGFRPELDRLRDGLALVFLGGLLPMLISATAGAWTLVLTGNLPLSSFWPTWAAWWAGDAMGVLLVTPLLLAVPGGGLPRDPLRVAEAVALMAATTVVTVVTTHSTLSLLFLVFPLLIWAAVRFQLAGAAPCALLVSVLSIWAATDHAGPFAGSSLLEIMVNLQALNGAAALTGLLLAALVTEQNNVRLKIEEACEELAEVVAHLSPDGDGHPPGRP</sequence>
<feature type="transmembrane region" description="Helical" evidence="6">
    <location>
        <begin position="12"/>
        <end position="31"/>
    </location>
</feature>
<keyword evidence="2" id="KW-1003">Cell membrane</keyword>
<evidence type="ECO:0000256" key="3">
    <source>
        <dbReference type="ARBA" id="ARBA00022692"/>
    </source>
</evidence>
<evidence type="ECO:0000259" key="7">
    <source>
        <dbReference type="Pfam" id="PF05231"/>
    </source>
</evidence>
<organism evidence="8 9">
    <name type="scientific">Streptomyces racemochromogenes</name>
    <dbReference type="NCBI Taxonomy" id="67353"/>
    <lineage>
        <taxon>Bacteria</taxon>
        <taxon>Bacillati</taxon>
        <taxon>Actinomycetota</taxon>
        <taxon>Actinomycetes</taxon>
        <taxon>Kitasatosporales</taxon>
        <taxon>Streptomycetaceae</taxon>
        <taxon>Streptomyces</taxon>
    </lineage>
</organism>
<feature type="transmembrane region" description="Helical" evidence="6">
    <location>
        <begin position="93"/>
        <end position="113"/>
    </location>
</feature>
<protein>
    <submittedName>
        <fullName evidence="8">MASE1 domain-containing protein</fullName>
    </submittedName>
</protein>
<evidence type="ECO:0000256" key="4">
    <source>
        <dbReference type="ARBA" id="ARBA00022989"/>
    </source>
</evidence>
<evidence type="ECO:0000313" key="9">
    <source>
        <dbReference type="Proteomes" id="UP001610631"/>
    </source>
</evidence>
<keyword evidence="4 6" id="KW-1133">Transmembrane helix</keyword>
<reference evidence="8 9" key="1">
    <citation type="submission" date="2024-03" db="EMBL/GenBank/DDBJ databases">
        <title>Whole genome sequencing of Streptomyces racemochromogenes, to identify antimicrobial biosynthetic gene clusters.</title>
        <authorList>
            <person name="Suryawanshi P."/>
            <person name="Krishnaraj P.U."/>
            <person name="Arun Y.P."/>
            <person name="Suryawanshi M.P."/>
            <person name="Rakshit O."/>
        </authorList>
    </citation>
    <scope>NUCLEOTIDE SEQUENCE [LARGE SCALE GENOMIC DNA]</scope>
    <source>
        <strain evidence="8 9">AUDT626</strain>
    </source>
</reference>
<evidence type="ECO:0000256" key="2">
    <source>
        <dbReference type="ARBA" id="ARBA00022475"/>
    </source>
</evidence>
<feature type="domain" description="MASE1" evidence="7">
    <location>
        <begin position="22"/>
        <end position="295"/>
    </location>
</feature>
<comment type="subcellular location">
    <subcellularLocation>
        <location evidence="1">Cell membrane</location>
        <topology evidence="1">Multi-pass membrane protein</topology>
    </subcellularLocation>
</comment>